<dbReference type="InterPro" id="IPR021478">
    <property type="entry name" value="DUF3131"/>
</dbReference>
<feature type="signal peptide" evidence="1">
    <location>
        <begin position="1"/>
        <end position="24"/>
    </location>
</feature>
<evidence type="ECO:0000259" key="3">
    <source>
        <dbReference type="Pfam" id="PF11329"/>
    </source>
</evidence>
<evidence type="ECO:0000256" key="1">
    <source>
        <dbReference type="SAM" id="SignalP"/>
    </source>
</evidence>
<feature type="domain" description="Glycoamylase-like" evidence="2">
    <location>
        <begin position="296"/>
        <end position="485"/>
    </location>
</feature>
<accession>A0ABV7YK36</accession>
<organism evidence="4 5">
    <name type="scientific">Tenggerimyces flavus</name>
    <dbReference type="NCBI Taxonomy" id="1708749"/>
    <lineage>
        <taxon>Bacteria</taxon>
        <taxon>Bacillati</taxon>
        <taxon>Actinomycetota</taxon>
        <taxon>Actinomycetes</taxon>
        <taxon>Propionibacteriales</taxon>
        <taxon>Nocardioidaceae</taxon>
        <taxon>Tenggerimyces</taxon>
    </lineage>
</organism>
<dbReference type="RefSeq" id="WP_205118981.1">
    <property type="nucleotide sequence ID" value="NZ_JAFBCM010000001.1"/>
</dbReference>
<dbReference type="EMBL" id="JBHRZH010000031">
    <property type="protein sequence ID" value="MFC3764714.1"/>
    <property type="molecule type" value="Genomic_DNA"/>
</dbReference>
<feature type="domain" description="DUF3131" evidence="3">
    <location>
        <begin position="37"/>
        <end position="170"/>
    </location>
</feature>
<dbReference type="Proteomes" id="UP001595699">
    <property type="component" value="Unassembled WGS sequence"/>
</dbReference>
<reference evidence="5" key="1">
    <citation type="journal article" date="2019" name="Int. J. Syst. Evol. Microbiol.">
        <title>The Global Catalogue of Microorganisms (GCM) 10K type strain sequencing project: providing services to taxonomists for standard genome sequencing and annotation.</title>
        <authorList>
            <consortium name="The Broad Institute Genomics Platform"/>
            <consortium name="The Broad Institute Genome Sequencing Center for Infectious Disease"/>
            <person name="Wu L."/>
            <person name="Ma J."/>
        </authorList>
    </citation>
    <scope>NUCLEOTIDE SEQUENCE [LARGE SCALE GENOMIC DNA]</scope>
    <source>
        <strain evidence="5">CGMCC 4.7241</strain>
    </source>
</reference>
<dbReference type="Pfam" id="PF10091">
    <property type="entry name" value="Glycoamylase"/>
    <property type="match status" value="1"/>
</dbReference>
<name>A0ABV7YK36_9ACTN</name>
<proteinExistence type="predicted"/>
<dbReference type="Gene3D" id="1.50.10.140">
    <property type="match status" value="1"/>
</dbReference>
<keyword evidence="5" id="KW-1185">Reference proteome</keyword>
<keyword evidence="1" id="KW-0732">Signal</keyword>
<dbReference type="InterPro" id="IPR019282">
    <property type="entry name" value="Glycoamylase-like_cons_dom"/>
</dbReference>
<comment type="caution">
    <text evidence="4">The sequence shown here is derived from an EMBL/GenBank/DDBJ whole genome shotgun (WGS) entry which is preliminary data.</text>
</comment>
<dbReference type="Pfam" id="PF11329">
    <property type="entry name" value="DUF3131"/>
    <property type="match status" value="1"/>
</dbReference>
<evidence type="ECO:0000259" key="2">
    <source>
        <dbReference type="Pfam" id="PF10091"/>
    </source>
</evidence>
<feature type="chain" id="PRO_5045258907" evidence="1">
    <location>
        <begin position="25"/>
        <end position="511"/>
    </location>
</feature>
<evidence type="ECO:0000313" key="4">
    <source>
        <dbReference type="EMBL" id="MFC3764714.1"/>
    </source>
</evidence>
<sequence length="511" mass="56518">MRWTRYAAALLVLPLLLVGAPAVADSKGGDTDRTLHRWAKDTWKSFVAMVDPATGLPADNIGGDLSAASRSEYTSPTNVGGYLWSAVVARDLGIIGKKETERRIDQTLDTLATLEHHTASGMFYNWYDPHTGALLHEWPETGDPVYPFLSSVDNGWLAASFMVVRNAVPGKVGRKAQALLEKMDFGLYYNANPTGHHNVGGGLLRGGAYAAEPPNQCVEKGTYEGADIYRTCFNYDTFNTEPRIATYIGISQGQMPPVAYFGPNRTFPSNCDWGWVEQKPVGGNATYLGVSVYEGAYRYRGLQFVPTWGGDMFEALMPAMFVPEEKWGPKSWGLNHPIYVQGQIEHGLAEAKYGYWGFSPASDPFGGYSVYGVEEMGMDPGGYPSDREKTDVDRGFEGCREAKPFPTFGDGVVTPHASFLSLPYAPRQAVDNLRMLERNLDAYGPGGFYDSIAVRSNTPAKRYLALDQAMVLGPIGNELLNDRVRKYFSKGEVERHLRPVMSLERFNAKWR</sequence>
<evidence type="ECO:0000313" key="5">
    <source>
        <dbReference type="Proteomes" id="UP001595699"/>
    </source>
</evidence>
<gene>
    <name evidence="4" type="ORF">ACFOUW_28000</name>
</gene>
<protein>
    <submittedName>
        <fullName evidence="4">Glucoamylase family protein</fullName>
    </submittedName>
</protein>